<protein>
    <submittedName>
        <fullName evidence="1">Uncharacterized protein</fullName>
    </submittedName>
</protein>
<dbReference type="AlphaFoldDB" id="A0A232FN63"/>
<accession>A0A232FN63</accession>
<name>A0A232FN63_9HYME</name>
<dbReference type="EMBL" id="NNAY01000012">
    <property type="protein sequence ID" value="OXU32013.1"/>
    <property type="molecule type" value="Genomic_DNA"/>
</dbReference>
<comment type="caution">
    <text evidence="1">The sequence shown here is derived from an EMBL/GenBank/DDBJ whole genome shotgun (WGS) entry which is preliminary data.</text>
</comment>
<reference evidence="1 2" key="1">
    <citation type="journal article" date="2017" name="Curr. Biol.">
        <title>The Evolution of Venom by Co-option of Single-Copy Genes.</title>
        <authorList>
            <person name="Martinson E.O."/>
            <person name="Mrinalini"/>
            <person name="Kelkar Y.D."/>
            <person name="Chang C.H."/>
            <person name="Werren J.H."/>
        </authorList>
    </citation>
    <scope>NUCLEOTIDE SEQUENCE [LARGE SCALE GENOMIC DNA]</scope>
    <source>
        <strain evidence="1 2">Alberta</strain>
        <tissue evidence="1">Whole body</tissue>
    </source>
</reference>
<evidence type="ECO:0000313" key="1">
    <source>
        <dbReference type="EMBL" id="OXU32013.1"/>
    </source>
</evidence>
<evidence type="ECO:0000313" key="2">
    <source>
        <dbReference type="Proteomes" id="UP000215335"/>
    </source>
</evidence>
<dbReference type="Proteomes" id="UP000215335">
    <property type="component" value="Unassembled WGS sequence"/>
</dbReference>
<gene>
    <name evidence="1" type="ORF">TSAR_001175</name>
</gene>
<organism evidence="1 2">
    <name type="scientific">Trichomalopsis sarcophagae</name>
    <dbReference type="NCBI Taxonomy" id="543379"/>
    <lineage>
        <taxon>Eukaryota</taxon>
        <taxon>Metazoa</taxon>
        <taxon>Ecdysozoa</taxon>
        <taxon>Arthropoda</taxon>
        <taxon>Hexapoda</taxon>
        <taxon>Insecta</taxon>
        <taxon>Pterygota</taxon>
        <taxon>Neoptera</taxon>
        <taxon>Endopterygota</taxon>
        <taxon>Hymenoptera</taxon>
        <taxon>Apocrita</taxon>
        <taxon>Proctotrupomorpha</taxon>
        <taxon>Chalcidoidea</taxon>
        <taxon>Pteromalidae</taxon>
        <taxon>Pteromalinae</taxon>
        <taxon>Trichomalopsis</taxon>
    </lineage>
</organism>
<keyword evidence="2" id="KW-1185">Reference proteome</keyword>
<proteinExistence type="predicted"/>
<sequence>MIRYLAFKCNRSMSMFEHDYTDLAQFFNLPTIMSLHHYHDCLLSLKVFHDFVACEAIKLKFRNRELVYSLRNHRPLCEESSWSNFGFFSTVNRLRRSWIVLPRSVTEVFVLSRFKSKLKNFVFSF</sequence>